<protein>
    <submittedName>
        <fullName evidence="5">ABC transporter ATP-binding protein</fullName>
    </submittedName>
</protein>
<dbReference type="SUPFAM" id="SSF50331">
    <property type="entry name" value="MOP-like"/>
    <property type="match status" value="1"/>
</dbReference>
<proteinExistence type="predicted"/>
<dbReference type="PROSITE" id="PS00211">
    <property type="entry name" value="ABC_TRANSPORTER_1"/>
    <property type="match status" value="1"/>
</dbReference>
<dbReference type="InterPro" id="IPR017871">
    <property type="entry name" value="ABC_transporter-like_CS"/>
</dbReference>
<dbReference type="GO" id="GO:0043190">
    <property type="term" value="C:ATP-binding cassette (ABC) transporter complex"/>
    <property type="evidence" value="ECO:0007669"/>
    <property type="project" value="InterPro"/>
</dbReference>
<dbReference type="PANTHER" id="PTHR42781">
    <property type="entry name" value="SPERMIDINE/PUTRESCINE IMPORT ATP-BINDING PROTEIN POTA"/>
    <property type="match status" value="1"/>
</dbReference>
<dbReference type="Proteomes" id="UP000664144">
    <property type="component" value="Unassembled WGS sequence"/>
</dbReference>
<dbReference type="EMBL" id="JAFLQZ010000002">
    <property type="protein sequence ID" value="MBO0356990.1"/>
    <property type="molecule type" value="Genomic_DNA"/>
</dbReference>
<dbReference type="Pfam" id="PF00005">
    <property type="entry name" value="ABC_tran"/>
    <property type="match status" value="1"/>
</dbReference>
<dbReference type="InterPro" id="IPR027417">
    <property type="entry name" value="P-loop_NTPase"/>
</dbReference>
<evidence type="ECO:0000256" key="3">
    <source>
        <dbReference type="ARBA" id="ARBA00022840"/>
    </source>
</evidence>
<dbReference type="InterPro" id="IPR013611">
    <property type="entry name" value="Transp-assoc_OB_typ2"/>
</dbReference>
<dbReference type="GO" id="GO:0016887">
    <property type="term" value="F:ATP hydrolysis activity"/>
    <property type="evidence" value="ECO:0007669"/>
    <property type="project" value="InterPro"/>
</dbReference>
<keyword evidence="2" id="KW-0547">Nucleotide-binding</keyword>
<evidence type="ECO:0000256" key="1">
    <source>
        <dbReference type="ARBA" id="ARBA00022448"/>
    </source>
</evidence>
<keyword evidence="3 5" id="KW-0067">ATP-binding</keyword>
<dbReference type="InterPro" id="IPR050093">
    <property type="entry name" value="ABC_SmlMolc_Importer"/>
</dbReference>
<feature type="domain" description="ABC transporter" evidence="4">
    <location>
        <begin position="8"/>
        <end position="235"/>
    </location>
</feature>
<evidence type="ECO:0000313" key="5">
    <source>
        <dbReference type="EMBL" id="MBO0356990.1"/>
    </source>
</evidence>
<dbReference type="AlphaFoldDB" id="A0A939EUM8"/>
<dbReference type="InterPro" id="IPR008995">
    <property type="entry name" value="Mo/tungstate-bd_C_term_dom"/>
</dbReference>
<dbReference type="InterPro" id="IPR003593">
    <property type="entry name" value="AAA+_ATPase"/>
</dbReference>
<accession>A0A939EUM8</accession>
<dbReference type="GO" id="GO:0005524">
    <property type="term" value="F:ATP binding"/>
    <property type="evidence" value="ECO:0007669"/>
    <property type="project" value="UniProtKB-KW"/>
</dbReference>
<evidence type="ECO:0000259" key="4">
    <source>
        <dbReference type="PROSITE" id="PS50893"/>
    </source>
</evidence>
<dbReference type="PANTHER" id="PTHR42781:SF4">
    <property type="entry name" value="SPERMIDINE_PUTRESCINE IMPORT ATP-BINDING PROTEIN POTA"/>
    <property type="match status" value="1"/>
</dbReference>
<gene>
    <name evidence="5" type="ORF">J0X19_03455</name>
</gene>
<dbReference type="Gene3D" id="3.40.50.300">
    <property type="entry name" value="P-loop containing nucleotide triphosphate hydrolases"/>
    <property type="match status" value="1"/>
</dbReference>
<comment type="caution">
    <text evidence="5">The sequence shown here is derived from an EMBL/GenBank/DDBJ whole genome shotgun (WGS) entry which is preliminary data.</text>
</comment>
<dbReference type="SMART" id="SM00382">
    <property type="entry name" value="AAA"/>
    <property type="match status" value="1"/>
</dbReference>
<keyword evidence="6" id="KW-1185">Reference proteome</keyword>
<organism evidence="5 6">
    <name type="scientific">Hymenobacter telluris</name>
    <dbReference type="NCBI Taxonomy" id="2816474"/>
    <lineage>
        <taxon>Bacteria</taxon>
        <taxon>Pseudomonadati</taxon>
        <taxon>Bacteroidota</taxon>
        <taxon>Cytophagia</taxon>
        <taxon>Cytophagales</taxon>
        <taxon>Hymenobacteraceae</taxon>
        <taxon>Hymenobacter</taxon>
    </lineage>
</organism>
<dbReference type="GO" id="GO:0022857">
    <property type="term" value="F:transmembrane transporter activity"/>
    <property type="evidence" value="ECO:0007669"/>
    <property type="project" value="InterPro"/>
</dbReference>
<reference evidence="5" key="1">
    <citation type="submission" date="2021-03" db="EMBL/GenBank/DDBJ databases">
        <authorList>
            <person name="Kim M.K."/>
        </authorList>
    </citation>
    <scope>NUCLEOTIDE SEQUENCE</scope>
    <source>
        <strain evidence="5">BT186</strain>
    </source>
</reference>
<dbReference type="SUPFAM" id="SSF52540">
    <property type="entry name" value="P-loop containing nucleoside triphosphate hydrolases"/>
    <property type="match status" value="1"/>
</dbReference>
<dbReference type="Pfam" id="PF08402">
    <property type="entry name" value="TOBE_2"/>
    <property type="match status" value="1"/>
</dbReference>
<name>A0A939EUM8_9BACT</name>
<sequence>MAGAPSWLSVSRVSLQEKGAFALHEVSFTQRQFQKLAIAGETGAGKSTLLQIIAGLIQRSSGEVRFEGNRVKGPTEQLMPGHDGIAYLSQHFELPKFLRVEQVLRYANRFGALDVPTLFEVCRISHLATRQTNQLSGGEKQRIALARLLLTAPKLLLLDEPFSNLDRVHKAILKAVIQDIGDKLGITCLLISHDPTDTLSWAEEIMVLKAGHLIQQGPPSQIYHQPVDEYTAGLFGDYNLLDGPAAKAFAKLSGTKASRPAGKRLLIRPEKLRLSATDNGGLPGTVAATRFFGSYSEVDVRVLGTQVLVRTTEADFAVGAPVYVSVAAAGAWVV</sequence>
<evidence type="ECO:0000313" key="6">
    <source>
        <dbReference type="Proteomes" id="UP000664144"/>
    </source>
</evidence>
<dbReference type="PROSITE" id="PS50893">
    <property type="entry name" value="ABC_TRANSPORTER_2"/>
    <property type="match status" value="1"/>
</dbReference>
<evidence type="ECO:0000256" key="2">
    <source>
        <dbReference type="ARBA" id="ARBA00022741"/>
    </source>
</evidence>
<keyword evidence="1" id="KW-0813">Transport</keyword>
<dbReference type="InterPro" id="IPR003439">
    <property type="entry name" value="ABC_transporter-like_ATP-bd"/>
</dbReference>